<reference evidence="1 2" key="1">
    <citation type="submission" date="2017-04" db="EMBL/GenBank/DDBJ databases">
        <title>Draft genome sequence of Tuber borchii Vittad., a whitish edible truffle.</title>
        <authorList>
            <consortium name="DOE Joint Genome Institute"/>
            <person name="Murat C."/>
            <person name="Kuo A."/>
            <person name="Barry K.W."/>
            <person name="Clum A."/>
            <person name="Dockter R.B."/>
            <person name="Fauchery L."/>
            <person name="Iotti M."/>
            <person name="Kohler A."/>
            <person name="Labutti K."/>
            <person name="Lindquist E.A."/>
            <person name="Lipzen A."/>
            <person name="Ohm R.A."/>
            <person name="Wang M."/>
            <person name="Grigoriev I.V."/>
            <person name="Zambonelli A."/>
            <person name="Martin F.M."/>
        </authorList>
    </citation>
    <scope>NUCLEOTIDE SEQUENCE [LARGE SCALE GENOMIC DNA]</scope>
    <source>
        <strain evidence="1 2">Tbo3840</strain>
    </source>
</reference>
<name>A0A2T6Z9U9_TUBBO</name>
<evidence type="ECO:0000313" key="2">
    <source>
        <dbReference type="Proteomes" id="UP000244722"/>
    </source>
</evidence>
<dbReference type="Proteomes" id="UP000244722">
    <property type="component" value="Unassembled WGS sequence"/>
</dbReference>
<dbReference type="EMBL" id="NESQ01000607">
    <property type="protein sequence ID" value="PUU72267.1"/>
    <property type="molecule type" value="Genomic_DNA"/>
</dbReference>
<feature type="non-terminal residue" evidence="1">
    <location>
        <position position="1"/>
    </location>
</feature>
<evidence type="ECO:0000313" key="1">
    <source>
        <dbReference type="EMBL" id="PUU72267.1"/>
    </source>
</evidence>
<protein>
    <submittedName>
        <fullName evidence="1">Uncharacterized protein</fullName>
    </submittedName>
</protein>
<gene>
    <name evidence="1" type="ORF">B9Z19DRAFT_1011355</name>
</gene>
<keyword evidence="2" id="KW-1185">Reference proteome</keyword>
<dbReference type="OrthoDB" id="5424209at2759"/>
<sequence>ISVKPHSLEYNTEVTTAILVNDILAVGGFLDIEILFVESMVTYVVAADPKLLLFDLILDSISKLQKLFITAHSLSIVPLKYPYYKGTAKLYFRLDKDCQCTAILTCACVIHP</sequence>
<accession>A0A2T6Z9U9</accession>
<organism evidence="1 2">
    <name type="scientific">Tuber borchii</name>
    <name type="common">White truffle</name>
    <dbReference type="NCBI Taxonomy" id="42251"/>
    <lineage>
        <taxon>Eukaryota</taxon>
        <taxon>Fungi</taxon>
        <taxon>Dikarya</taxon>
        <taxon>Ascomycota</taxon>
        <taxon>Pezizomycotina</taxon>
        <taxon>Pezizomycetes</taxon>
        <taxon>Pezizales</taxon>
        <taxon>Tuberaceae</taxon>
        <taxon>Tuber</taxon>
    </lineage>
</organism>
<dbReference type="AlphaFoldDB" id="A0A2T6Z9U9"/>
<proteinExistence type="predicted"/>
<comment type="caution">
    <text evidence="1">The sequence shown here is derived from an EMBL/GenBank/DDBJ whole genome shotgun (WGS) entry which is preliminary data.</text>
</comment>